<proteinExistence type="predicted"/>
<organism evidence="1 2">
    <name type="scientific">Allorhizobium taibaishanense</name>
    <dbReference type="NCBI Taxonomy" id="887144"/>
    <lineage>
        <taxon>Bacteria</taxon>
        <taxon>Pseudomonadati</taxon>
        <taxon>Pseudomonadota</taxon>
        <taxon>Alphaproteobacteria</taxon>
        <taxon>Hyphomicrobiales</taxon>
        <taxon>Rhizobiaceae</taxon>
        <taxon>Rhizobium/Agrobacterium group</taxon>
        <taxon>Allorhizobium</taxon>
    </lineage>
</organism>
<dbReference type="EMBL" id="MKIN01000017">
    <property type="protein sequence ID" value="OLP52097.1"/>
    <property type="molecule type" value="Genomic_DNA"/>
</dbReference>
<evidence type="ECO:0000313" key="2">
    <source>
        <dbReference type="Proteomes" id="UP000185598"/>
    </source>
</evidence>
<dbReference type="OrthoDB" id="1434485at2"/>
<name>A0A1Q9AB64_9HYPH</name>
<keyword evidence="2" id="KW-1185">Reference proteome</keyword>
<reference evidence="1 2" key="1">
    <citation type="submission" date="2016-09" db="EMBL/GenBank/DDBJ databases">
        <title>Rhizobium oryziradicis sp. nov., isolated from the root of rice.</title>
        <authorList>
            <person name="Zhao J."/>
            <person name="Zhang X."/>
        </authorList>
    </citation>
    <scope>NUCLEOTIDE SEQUENCE [LARGE SCALE GENOMIC DNA]</scope>
    <source>
        <strain evidence="1 2">14971</strain>
    </source>
</reference>
<accession>A0A1Q9AB64</accession>
<dbReference type="Proteomes" id="UP000185598">
    <property type="component" value="Unassembled WGS sequence"/>
</dbReference>
<evidence type="ECO:0000313" key="1">
    <source>
        <dbReference type="EMBL" id="OLP52097.1"/>
    </source>
</evidence>
<gene>
    <name evidence="1" type="ORF">BJF91_09570</name>
</gene>
<sequence>MIARDARTGVIFRRGPSRQVQLIRWDLRDDTFEHGQWLKGRVYERRCDLSPSGRLLVYFAATNRPPYGSWTAISKPPFFTALALWPKGNAWGGGGVFEGEDTLLLNHSFERDNVELADGFSLKPSIRVKPCGELSGRGEDDPINGMMRERDGWRSVEPGEWHLGGLNATTLVDFSKPQISEKPGPNGWRLQMILNAIGRQNRQWYDIDHRVVDRDGLVLVDLTECNWADWDGGDLVFARHGCLYRMSKSRTRDYCGKGEDVFQCLHDFSAARFEAVAPTRWSLKY</sequence>
<comment type="caution">
    <text evidence="1">The sequence shown here is derived from an EMBL/GenBank/DDBJ whole genome shotgun (WGS) entry which is preliminary data.</text>
</comment>
<dbReference type="AlphaFoldDB" id="A0A1Q9AB64"/>
<protein>
    <submittedName>
        <fullName evidence="1">Uncharacterized protein</fullName>
    </submittedName>
</protein>